<evidence type="ECO:0000313" key="3">
    <source>
        <dbReference type="Proteomes" id="UP001589692"/>
    </source>
</evidence>
<accession>A0ABV6ARP4</accession>
<dbReference type="Pfam" id="PF13546">
    <property type="entry name" value="DDE_5"/>
    <property type="match status" value="1"/>
</dbReference>
<dbReference type="Proteomes" id="UP001589692">
    <property type="component" value="Unassembled WGS sequence"/>
</dbReference>
<evidence type="ECO:0000259" key="1">
    <source>
        <dbReference type="Pfam" id="PF13546"/>
    </source>
</evidence>
<organism evidence="2 3">
    <name type="scientific">Rhizobium puerariae</name>
    <dbReference type="NCBI Taxonomy" id="1585791"/>
    <lineage>
        <taxon>Bacteria</taxon>
        <taxon>Pseudomonadati</taxon>
        <taxon>Pseudomonadota</taxon>
        <taxon>Alphaproteobacteria</taxon>
        <taxon>Hyphomicrobiales</taxon>
        <taxon>Rhizobiaceae</taxon>
        <taxon>Rhizobium/Agrobacterium group</taxon>
        <taxon>Rhizobium</taxon>
    </lineage>
</organism>
<protein>
    <submittedName>
        <fullName evidence="2">IS701 family transposase</fullName>
    </submittedName>
</protein>
<gene>
    <name evidence="2" type="ORF">ACFFP0_30985</name>
</gene>
<dbReference type="NCBIfam" id="NF033540">
    <property type="entry name" value="transpos_IS701"/>
    <property type="match status" value="1"/>
</dbReference>
<feature type="domain" description="Transposase IS701-like DDE" evidence="1">
    <location>
        <begin position="24"/>
        <end position="244"/>
    </location>
</feature>
<dbReference type="RefSeq" id="WP_377266083.1">
    <property type="nucleotide sequence ID" value="NZ_JBHMAA010000069.1"/>
</dbReference>
<dbReference type="SUPFAM" id="SSF53098">
    <property type="entry name" value="Ribonuclease H-like"/>
    <property type="match status" value="1"/>
</dbReference>
<dbReference type="InterPro" id="IPR038721">
    <property type="entry name" value="IS701-like_DDE_dom"/>
</dbReference>
<evidence type="ECO:0000313" key="2">
    <source>
        <dbReference type="EMBL" id="MFB9953284.1"/>
    </source>
</evidence>
<comment type="caution">
    <text evidence="2">The sequence shown here is derived from an EMBL/GenBank/DDBJ whole genome shotgun (WGS) entry which is preliminary data.</text>
</comment>
<keyword evidence="3" id="KW-1185">Reference proteome</keyword>
<name>A0ABV6ARP4_9HYPH</name>
<reference evidence="2 3" key="1">
    <citation type="submission" date="2024-09" db="EMBL/GenBank/DDBJ databases">
        <authorList>
            <person name="Sun Q."/>
            <person name="Mori K."/>
        </authorList>
    </citation>
    <scope>NUCLEOTIDE SEQUENCE [LARGE SCALE GENOMIC DNA]</scope>
    <source>
        <strain evidence="2 3">TBRC 4938</strain>
    </source>
</reference>
<dbReference type="InterPro" id="IPR012337">
    <property type="entry name" value="RNaseH-like_sf"/>
</dbReference>
<sequence length="396" mass="43800">MSVASWSGSVLAWHRDLDALKVRLGPVFGRRELRASCGAFLDGLLSGVERKTGWLMAEQAGLERPYRMQSLLGRSHWDADALRDMVRAYAIEALGDDADGVLVVDETGFLKKGAHSVGVARQYSGTAGRIENCQVGVFLAYASRYGQALIDRQLYLPKEWAEDEARRASAHIPQKQVFATKPAIAARLIADALDAGVPCAWVLADALYGSDSKLRRMLESRGQPYVLAVRSNHCLRFVREQRFEQTDPETMAAELGAQAWSSHAAGEGAKGLRLYDWARIPLGSRADAQWERWLLIRRSRREPHARAYYFVFAPAGTELSELAGAAGLRWTVEECFQRAKDDLGLDHCEARSWHAWNRHMTLVMAAAAFLAKLGADLRRTAAGKPNETSPNPPIAA</sequence>
<dbReference type="PANTHER" id="PTHR33627">
    <property type="entry name" value="TRANSPOSASE"/>
    <property type="match status" value="1"/>
</dbReference>
<dbReference type="EMBL" id="JBHMAA010000069">
    <property type="protein sequence ID" value="MFB9953284.1"/>
    <property type="molecule type" value="Genomic_DNA"/>
</dbReference>
<dbReference type="InterPro" id="IPR039365">
    <property type="entry name" value="IS701-like"/>
</dbReference>
<dbReference type="PANTHER" id="PTHR33627:SF1">
    <property type="entry name" value="TRANSPOSASE"/>
    <property type="match status" value="1"/>
</dbReference>
<proteinExistence type="predicted"/>